<sequence>MSANDLQDNLQKNKNSILNEGNLLGSLPFVHDQFLLFGDSITQSDGDPTLGFSCYQALQHDYSRRIDFVKRGFSGYNTVNALSILPRIIPNPEQGRVRLISIFFGPNDISLPDTTGQHVPLQVFEENLRRLVEHPKIQAHENIRVLLITPPPIDEWGFDHWDEPGRSARTAVTAQQYAVGVKNAGEEMGVAVVDLWGACMREATVGWNASLRNECSVELLMPGDKRAERSDVLARLLYDGLHLSGDGYKILYQEIKKTIIQAYPELRPSKIPVALEPFFPEWFEDNAPW</sequence>
<keyword evidence="2" id="KW-1185">Reference proteome</keyword>
<dbReference type="Proteomes" id="UP000799754">
    <property type="component" value="Unassembled WGS sequence"/>
</dbReference>
<organism evidence="1 2">
    <name type="scientific">Macroventuria anomochaeta</name>
    <dbReference type="NCBI Taxonomy" id="301207"/>
    <lineage>
        <taxon>Eukaryota</taxon>
        <taxon>Fungi</taxon>
        <taxon>Dikarya</taxon>
        <taxon>Ascomycota</taxon>
        <taxon>Pezizomycotina</taxon>
        <taxon>Dothideomycetes</taxon>
        <taxon>Pleosporomycetidae</taxon>
        <taxon>Pleosporales</taxon>
        <taxon>Pleosporineae</taxon>
        <taxon>Didymellaceae</taxon>
        <taxon>Macroventuria</taxon>
    </lineage>
</organism>
<keyword evidence="1" id="KW-0378">Hydrolase</keyword>
<dbReference type="EMBL" id="MU006740">
    <property type="protein sequence ID" value="KAF2623019.1"/>
    <property type="molecule type" value="Genomic_DNA"/>
</dbReference>
<protein>
    <submittedName>
        <fullName evidence="1">SGNH hydrolase</fullName>
    </submittedName>
</protein>
<gene>
    <name evidence="1" type="ORF">BU25DRAFT_479589</name>
</gene>
<comment type="caution">
    <text evidence="1">The sequence shown here is derived from an EMBL/GenBank/DDBJ whole genome shotgun (WGS) entry which is preliminary data.</text>
</comment>
<evidence type="ECO:0000313" key="1">
    <source>
        <dbReference type="EMBL" id="KAF2623019.1"/>
    </source>
</evidence>
<reference evidence="1" key="1">
    <citation type="journal article" date="2020" name="Stud. Mycol.">
        <title>101 Dothideomycetes genomes: a test case for predicting lifestyles and emergence of pathogens.</title>
        <authorList>
            <person name="Haridas S."/>
            <person name="Albert R."/>
            <person name="Binder M."/>
            <person name="Bloem J."/>
            <person name="Labutti K."/>
            <person name="Salamov A."/>
            <person name="Andreopoulos B."/>
            <person name="Baker S."/>
            <person name="Barry K."/>
            <person name="Bills G."/>
            <person name="Bluhm B."/>
            <person name="Cannon C."/>
            <person name="Castanera R."/>
            <person name="Culley D."/>
            <person name="Daum C."/>
            <person name="Ezra D."/>
            <person name="Gonzalez J."/>
            <person name="Henrissat B."/>
            <person name="Kuo A."/>
            <person name="Liang C."/>
            <person name="Lipzen A."/>
            <person name="Lutzoni F."/>
            <person name="Magnuson J."/>
            <person name="Mondo S."/>
            <person name="Nolan M."/>
            <person name="Ohm R."/>
            <person name="Pangilinan J."/>
            <person name="Park H.-J."/>
            <person name="Ramirez L."/>
            <person name="Alfaro M."/>
            <person name="Sun H."/>
            <person name="Tritt A."/>
            <person name="Yoshinaga Y."/>
            <person name="Zwiers L.-H."/>
            <person name="Turgeon B."/>
            <person name="Goodwin S."/>
            <person name="Spatafora J."/>
            <person name="Crous P."/>
            <person name="Grigoriev I."/>
        </authorList>
    </citation>
    <scope>NUCLEOTIDE SEQUENCE</scope>
    <source>
        <strain evidence="1">CBS 525.71</strain>
    </source>
</reference>
<name>A0ACB6RQ26_9PLEO</name>
<evidence type="ECO:0000313" key="2">
    <source>
        <dbReference type="Proteomes" id="UP000799754"/>
    </source>
</evidence>
<accession>A0ACB6RQ26</accession>
<proteinExistence type="predicted"/>